<evidence type="ECO:0000313" key="3">
    <source>
        <dbReference type="Proteomes" id="UP000467240"/>
    </source>
</evidence>
<dbReference type="Gene3D" id="1.10.10.10">
    <property type="entry name" value="Winged helix-like DNA-binding domain superfamily/Winged helix DNA-binding domain"/>
    <property type="match status" value="1"/>
</dbReference>
<dbReference type="Proteomes" id="UP000467240">
    <property type="component" value="Unassembled WGS sequence"/>
</dbReference>
<dbReference type="InterPro" id="IPR000835">
    <property type="entry name" value="HTH_MarR-typ"/>
</dbReference>
<dbReference type="SMART" id="SM00347">
    <property type="entry name" value="HTH_MARR"/>
    <property type="match status" value="1"/>
</dbReference>
<gene>
    <name evidence="2" type="ORF">F8O01_17005</name>
</gene>
<keyword evidence="3" id="KW-1185">Reference proteome</keyword>
<dbReference type="InterPro" id="IPR036388">
    <property type="entry name" value="WH-like_DNA-bd_sf"/>
</dbReference>
<accession>A0A7J5BMI9</accession>
<comment type="caution">
    <text evidence="2">The sequence shown here is derived from an EMBL/GenBank/DDBJ whole genome shotgun (WGS) entry which is preliminary data.</text>
</comment>
<evidence type="ECO:0000259" key="1">
    <source>
        <dbReference type="PROSITE" id="PS50995"/>
    </source>
</evidence>
<feature type="domain" description="HTH marR-type" evidence="1">
    <location>
        <begin position="1"/>
        <end position="137"/>
    </location>
</feature>
<dbReference type="EMBL" id="WBJZ01000033">
    <property type="protein sequence ID" value="KAB1652220.1"/>
    <property type="molecule type" value="Genomic_DNA"/>
</dbReference>
<dbReference type="OrthoDB" id="9155413at2"/>
<dbReference type="InterPro" id="IPR036390">
    <property type="entry name" value="WH_DNA-bd_sf"/>
</dbReference>
<dbReference type="AlphaFoldDB" id="A0A7J5BMI9"/>
<dbReference type="PANTHER" id="PTHR39515:SF2">
    <property type="entry name" value="HTH-TYPE TRANSCRIPTIONAL REGULATOR RV0880"/>
    <property type="match status" value="1"/>
</dbReference>
<dbReference type="PANTHER" id="PTHR39515">
    <property type="entry name" value="CONSERVED PROTEIN"/>
    <property type="match status" value="1"/>
</dbReference>
<dbReference type="SUPFAM" id="SSF46785">
    <property type="entry name" value="Winged helix' DNA-binding domain"/>
    <property type="match status" value="1"/>
</dbReference>
<dbReference type="PROSITE" id="PS50995">
    <property type="entry name" value="HTH_MARR_2"/>
    <property type="match status" value="1"/>
</dbReference>
<dbReference type="GO" id="GO:0003700">
    <property type="term" value="F:DNA-binding transcription factor activity"/>
    <property type="evidence" value="ECO:0007669"/>
    <property type="project" value="InterPro"/>
</dbReference>
<sequence>MKRVTRDEVERLSWVLERLVRRLRAEAAASGLSPSIVSMLTALDHEGPTRVTPLARRLGISQPAATQLVTRLVDDGLAERRTTEADRRAVEVALTDAGRDTIAARRAGRATTLATLLDALGDDDRVAVLQALGPLERLAAAAEANDGVEVVGAG</sequence>
<dbReference type="RefSeq" id="WP_158042100.1">
    <property type="nucleotide sequence ID" value="NZ_JACCFV010000001.1"/>
</dbReference>
<organism evidence="2 3">
    <name type="scientific">Pseudoclavibacter chungangensis</name>
    <dbReference type="NCBI Taxonomy" id="587635"/>
    <lineage>
        <taxon>Bacteria</taxon>
        <taxon>Bacillati</taxon>
        <taxon>Actinomycetota</taxon>
        <taxon>Actinomycetes</taxon>
        <taxon>Micrococcales</taxon>
        <taxon>Microbacteriaceae</taxon>
        <taxon>Pseudoclavibacter</taxon>
    </lineage>
</organism>
<evidence type="ECO:0000313" key="2">
    <source>
        <dbReference type="EMBL" id="KAB1652220.1"/>
    </source>
</evidence>
<name>A0A7J5BMI9_9MICO</name>
<proteinExistence type="predicted"/>
<dbReference type="InterPro" id="IPR052526">
    <property type="entry name" value="HTH-type_Bedaq_tolerance"/>
</dbReference>
<dbReference type="Pfam" id="PF12802">
    <property type="entry name" value="MarR_2"/>
    <property type="match status" value="1"/>
</dbReference>
<protein>
    <submittedName>
        <fullName evidence="2">MarR family transcriptional regulator</fullName>
    </submittedName>
</protein>
<reference evidence="2 3" key="1">
    <citation type="submission" date="2019-09" db="EMBL/GenBank/DDBJ databases">
        <title>Phylogeny of genus Pseudoclavibacter and closely related genus.</title>
        <authorList>
            <person name="Li Y."/>
        </authorList>
    </citation>
    <scope>NUCLEOTIDE SEQUENCE [LARGE SCALE GENOMIC DNA]</scope>
    <source>
        <strain evidence="2 3">DSM 23821</strain>
    </source>
</reference>